<feature type="region of interest" description="Disordered" evidence="1">
    <location>
        <begin position="125"/>
        <end position="148"/>
    </location>
</feature>
<dbReference type="EMBL" id="JAHCVI010000002">
    <property type="protein sequence ID" value="KAG7288832.1"/>
    <property type="molecule type" value="Genomic_DNA"/>
</dbReference>
<dbReference type="Proteomes" id="UP001197093">
    <property type="component" value="Unassembled WGS sequence"/>
</dbReference>
<dbReference type="SUPFAM" id="SSF51197">
    <property type="entry name" value="Clavaminate synthase-like"/>
    <property type="match status" value="1"/>
</dbReference>
<dbReference type="PANTHER" id="PTHR12461:SF99">
    <property type="entry name" value="BIFUNCTIONAL PEPTIDASE AND (3S)-LYSYL HYDROXYLASE JMJD7"/>
    <property type="match status" value="1"/>
</dbReference>
<gene>
    <name evidence="3" type="ORF">NEMBOFW57_005191</name>
</gene>
<evidence type="ECO:0000259" key="2">
    <source>
        <dbReference type="PROSITE" id="PS51184"/>
    </source>
</evidence>
<dbReference type="InterPro" id="IPR014710">
    <property type="entry name" value="RmlC-like_jellyroll"/>
</dbReference>
<sequence length="358" mass="40002">MEDSHVQDPIAELITNYNELNSSFIEELDEEPSALEFMRFVARNTPFVVRGAAADWQATQTWTVDYLKDFLGDELVNVAVTPFGNADAPTLYTPPSSDTSTLVFAKPHEEPQPFSSFLTYLTTQELQPPSPNNPHGQQEEEEEVRYAQTQNDNLRHEYAALLAHVPRTIPWARLALARDPDAVNLWIGNARSVTALHRDNYENVYVQVAGRKHFVLLPPVCQPCVAERGLRPAHYRRRRRASSAGDGDGGGGGGGLELVLDEGGGEGEEGQEEVPFAVWDPDRPAENATRYSALVQPMRVTLNPGDMLYLPCMWYHKVSQSCSPEGVCIAVNYWYDMDFTGPLYPLSTFVRSVSNEKK</sequence>
<dbReference type="PANTHER" id="PTHR12461">
    <property type="entry name" value="HYPOXIA-INDUCIBLE FACTOR 1 ALPHA INHIBITOR-RELATED"/>
    <property type="match status" value="1"/>
</dbReference>
<dbReference type="AlphaFoldDB" id="A0AAD4EZW1"/>
<comment type="caution">
    <text evidence="3">The sequence shown here is derived from an EMBL/GenBank/DDBJ whole genome shotgun (WGS) entry which is preliminary data.</text>
</comment>
<dbReference type="PROSITE" id="PS51184">
    <property type="entry name" value="JMJC"/>
    <property type="match status" value="1"/>
</dbReference>
<dbReference type="InterPro" id="IPR003347">
    <property type="entry name" value="JmjC_dom"/>
</dbReference>
<feature type="compositionally biased region" description="Acidic residues" evidence="1">
    <location>
        <begin position="259"/>
        <end position="272"/>
    </location>
</feature>
<evidence type="ECO:0000313" key="3">
    <source>
        <dbReference type="EMBL" id="KAG7288832.1"/>
    </source>
</evidence>
<dbReference type="SMART" id="SM00558">
    <property type="entry name" value="JmjC"/>
    <property type="match status" value="1"/>
</dbReference>
<feature type="region of interest" description="Disordered" evidence="1">
    <location>
        <begin position="235"/>
        <end position="274"/>
    </location>
</feature>
<evidence type="ECO:0000313" key="4">
    <source>
        <dbReference type="Proteomes" id="UP001197093"/>
    </source>
</evidence>
<reference evidence="3" key="1">
    <citation type="submission" date="2023-02" db="EMBL/GenBank/DDBJ databases">
        <authorList>
            <person name="Palmer J.M."/>
        </authorList>
    </citation>
    <scope>NUCLEOTIDE SEQUENCE</scope>
    <source>
        <strain evidence="3">FW57</strain>
    </source>
</reference>
<proteinExistence type="predicted"/>
<keyword evidence="4" id="KW-1185">Reference proteome</keyword>
<organism evidence="3 4">
    <name type="scientific">Staphylotrichum longicolle</name>
    <dbReference type="NCBI Taxonomy" id="669026"/>
    <lineage>
        <taxon>Eukaryota</taxon>
        <taxon>Fungi</taxon>
        <taxon>Dikarya</taxon>
        <taxon>Ascomycota</taxon>
        <taxon>Pezizomycotina</taxon>
        <taxon>Sordariomycetes</taxon>
        <taxon>Sordariomycetidae</taxon>
        <taxon>Sordariales</taxon>
        <taxon>Chaetomiaceae</taxon>
        <taxon>Staphylotrichum</taxon>
    </lineage>
</organism>
<name>A0AAD4EZW1_9PEZI</name>
<evidence type="ECO:0000256" key="1">
    <source>
        <dbReference type="SAM" id="MobiDB-lite"/>
    </source>
</evidence>
<feature type="domain" description="JmjC" evidence="2">
    <location>
        <begin position="154"/>
        <end position="350"/>
    </location>
</feature>
<feature type="compositionally biased region" description="Gly residues" evidence="1">
    <location>
        <begin position="246"/>
        <end position="256"/>
    </location>
</feature>
<accession>A0AAD4EZW1</accession>
<protein>
    <recommendedName>
        <fullName evidence="2">JmjC domain-containing protein</fullName>
    </recommendedName>
</protein>
<dbReference type="Pfam" id="PF13621">
    <property type="entry name" value="Cupin_8"/>
    <property type="match status" value="1"/>
</dbReference>
<dbReference type="Gene3D" id="2.60.120.10">
    <property type="entry name" value="Jelly Rolls"/>
    <property type="match status" value="1"/>
</dbReference>
<dbReference type="InterPro" id="IPR041667">
    <property type="entry name" value="Cupin_8"/>
</dbReference>